<accession>A0ABM0WAW4</accession>
<feature type="region of interest" description="Disordered" evidence="1">
    <location>
        <begin position="193"/>
        <end position="215"/>
    </location>
</feature>
<name>A0ABM0WAW4_CAMSA</name>
<reference evidence="3" key="2">
    <citation type="submission" date="2025-08" db="UniProtKB">
        <authorList>
            <consortium name="RefSeq"/>
        </authorList>
    </citation>
    <scope>IDENTIFICATION</scope>
    <source>
        <tissue evidence="3">Leaf</tissue>
    </source>
</reference>
<evidence type="ECO:0000313" key="3">
    <source>
        <dbReference type="RefSeq" id="XP_010468289.1"/>
    </source>
</evidence>
<dbReference type="GeneID" id="104748324"/>
<evidence type="ECO:0000256" key="1">
    <source>
        <dbReference type="SAM" id="MobiDB-lite"/>
    </source>
</evidence>
<keyword evidence="2" id="KW-1185">Reference proteome</keyword>
<reference evidence="2" key="1">
    <citation type="journal article" date="2014" name="Nat. Commun.">
        <title>The emerging biofuel crop Camelina sativa retains a highly undifferentiated hexaploid genome structure.</title>
        <authorList>
            <person name="Kagale S."/>
            <person name="Koh C."/>
            <person name="Nixon J."/>
            <person name="Bollina V."/>
            <person name="Clarke W.E."/>
            <person name="Tuteja R."/>
            <person name="Spillane C."/>
            <person name="Robinson S.J."/>
            <person name="Links M.G."/>
            <person name="Clarke C."/>
            <person name="Higgins E.E."/>
            <person name="Huebert T."/>
            <person name="Sharpe A.G."/>
            <person name="Parkin I.A."/>
        </authorList>
    </citation>
    <scope>NUCLEOTIDE SEQUENCE [LARGE SCALE GENOMIC DNA]</scope>
    <source>
        <strain evidence="2">cv. DH55</strain>
    </source>
</reference>
<dbReference type="Pfam" id="PF04776">
    <property type="entry name" value="protein_MS5"/>
    <property type="match status" value="1"/>
</dbReference>
<organism evidence="2 3">
    <name type="scientific">Camelina sativa</name>
    <name type="common">False flax</name>
    <name type="synonym">Myagrum sativum</name>
    <dbReference type="NCBI Taxonomy" id="90675"/>
    <lineage>
        <taxon>Eukaryota</taxon>
        <taxon>Viridiplantae</taxon>
        <taxon>Streptophyta</taxon>
        <taxon>Embryophyta</taxon>
        <taxon>Tracheophyta</taxon>
        <taxon>Spermatophyta</taxon>
        <taxon>Magnoliopsida</taxon>
        <taxon>eudicotyledons</taxon>
        <taxon>Gunneridae</taxon>
        <taxon>Pentapetalae</taxon>
        <taxon>rosids</taxon>
        <taxon>malvids</taxon>
        <taxon>Brassicales</taxon>
        <taxon>Brassicaceae</taxon>
        <taxon>Camelineae</taxon>
        <taxon>Camelina</taxon>
    </lineage>
</organism>
<gene>
    <name evidence="3" type="primary">LOC104748324</name>
</gene>
<proteinExistence type="predicted"/>
<dbReference type="RefSeq" id="XP_010468289.1">
    <property type="nucleotide sequence ID" value="XM_010469987.1"/>
</dbReference>
<protein>
    <submittedName>
        <fullName evidence="3">UPF0725 protein At3g19520-like</fullName>
    </submittedName>
</protein>
<dbReference type="NCBIfam" id="TIGR01572">
    <property type="entry name" value="A_thl_para_3677"/>
    <property type="match status" value="1"/>
</dbReference>
<evidence type="ECO:0000313" key="2">
    <source>
        <dbReference type="Proteomes" id="UP000694864"/>
    </source>
</evidence>
<dbReference type="Proteomes" id="UP000694864">
    <property type="component" value="Chromosome 15"/>
</dbReference>
<dbReference type="InterPro" id="IPR006462">
    <property type="entry name" value="MS5"/>
</dbReference>
<sequence>MSEEGGAYDMTTSRLEDDRKEFIDYWRTAAKSDALITKKRFIPHFHSEAAADAFYQGALPDWPSVVDFNDQKRFYLVNESDLLANDWIRLYLELAVCVRLRTPSERDLSKLQILKVAIETKEEDVQPPNARLEAKCAILYITFRGLAEAPIGDEVGEHVERKAIVRRVLDERSEYLTLRGGFSIGEKALNTEQPVSGVEALDDDEQSSEKRPRLH</sequence>